<dbReference type="InterPro" id="IPR048574">
    <property type="entry name" value="RUBY_RBDX"/>
</dbReference>
<reference evidence="7" key="1">
    <citation type="journal article" date="2021" name="PeerJ">
        <title>Extensive microbial diversity within the chicken gut microbiome revealed by metagenomics and culture.</title>
        <authorList>
            <person name="Gilroy R."/>
            <person name="Ravi A."/>
            <person name="Getino M."/>
            <person name="Pursley I."/>
            <person name="Horton D.L."/>
            <person name="Alikhan N.F."/>
            <person name="Baker D."/>
            <person name="Gharbi K."/>
            <person name="Hall N."/>
            <person name="Watson M."/>
            <person name="Adriaenssens E.M."/>
            <person name="Foster-Nyarko E."/>
            <person name="Jarju S."/>
            <person name="Secka A."/>
            <person name="Antonio M."/>
            <person name="Oren A."/>
            <person name="Chaudhuri R.R."/>
            <person name="La Ragione R."/>
            <person name="Hildebrand F."/>
            <person name="Pallen M.J."/>
        </authorList>
    </citation>
    <scope>NUCLEOTIDE SEQUENCE</scope>
    <source>
        <strain evidence="7">811</strain>
    </source>
</reference>
<name>A0A9D2AG17_9FIRM</name>
<gene>
    <name evidence="7" type="ORF">H9741_03725</name>
</gene>
<dbReference type="EMBL" id="DXFX01000048">
    <property type="protein sequence ID" value="HIX07555.1"/>
    <property type="molecule type" value="Genomic_DNA"/>
</dbReference>
<keyword evidence="3" id="KW-0479">Metal-binding</keyword>
<evidence type="ECO:0000256" key="4">
    <source>
        <dbReference type="ARBA" id="ARBA00022982"/>
    </source>
</evidence>
<keyword evidence="4" id="KW-0249">Electron transport</keyword>
<dbReference type="AlphaFoldDB" id="A0A9D2AG17"/>
<dbReference type="Pfam" id="PF21349">
    <property type="entry name" value="RUBY_RBDX"/>
    <property type="match status" value="1"/>
</dbReference>
<comment type="caution">
    <text evidence="7">The sequence shown here is derived from an EMBL/GenBank/DDBJ whole genome shotgun (WGS) entry which is preliminary data.</text>
</comment>
<dbReference type="InterPro" id="IPR009040">
    <property type="entry name" value="Ferritin-like_diiron"/>
</dbReference>
<evidence type="ECO:0000256" key="5">
    <source>
        <dbReference type="ARBA" id="ARBA00023004"/>
    </source>
</evidence>
<dbReference type="InterPro" id="IPR003251">
    <property type="entry name" value="Rr_diiron-bd_dom"/>
</dbReference>
<dbReference type="PANTHER" id="PTHR43865:SF1">
    <property type="entry name" value="RUBRERYTHRIN-RELATED"/>
    <property type="match status" value="1"/>
</dbReference>
<evidence type="ECO:0000256" key="3">
    <source>
        <dbReference type="ARBA" id="ARBA00022723"/>
    </source>
</evidence>
<evidence type="ECO:0000313" key="7">
    <source>
        <dbReference type="EMBL" id="HIX07555.1"/>
    </source>
</evidence>
<evidence type="ECO:0000256" key="2">
    <source>
        <dbReference type="ARBA" id="ARBA00022448"/>
    </source>
</evidence>
<reference evidence="7" key="2">
    <citation type="submission" date="2021-04" db="EMBL/GenBank/DDBJ databases">
        <authorList>
            <person name="Gilroy R."/>
        </authorList>
    </citation>
    <scope>NUCLEOTIDE SEQUENCE</scope>
    <source>
        <strain evidence="7">811</strain>
    </source>
</reference>
<dbReference type="InterPro" id="IPR052364">
    <property type="entry name" value="Rubrerythrin"/>
</dbReference>
<dbReference type="Gene3D" id="2.20.28.10">
    <property type="match status" value="1"/>
</dbReference>
<dbReference type="Gene3D" id="1.20.1260.10">
    <property type="match status" value="1"/>
</dbReference>
<sequence>MQFNKTMTYTNLARSFAGESQAGMRYQLIAKLAIAEEYPVLADNIRTIAKNETNHAKTFFDTLVLKAGSRDNIDIDAGYPFQFGTLVENLKFAADGEKAEHEEVYPAFAAQAREEGFEDIAALFERVAGVEREHEIVFRYLHNALKDGVLYKRNKPTLWVCSECGYRATTKEAWKLCPLCKATQGYVEIPLPFDQA</sequence>
<dbReference type="GO" id="GO:0016491">
    <property type="term" value="F:oxidoreductase activity"/>
    <property type="evidence" value="ECO:0007669"/>
    <property type="project" value="InterPro"/>
</dbReference>
<accession>A0A9D2AG17</accession>
<comment type="cofactor">
    <cofactor evidence="1">
        <name>Fe(3+)</name>
        <dbReference type="ChEBI" id="CHEBI:29034"/>
    </cofactor>
</comment>
<dbReference type="SUPFAM" id="SSF47240">
    <property type="entry name" value="Ferritin-like"/>
    <property type="match status" value="1"/>
</dbReference>
<keyword evidence="5" id="KW-0408">Iron</keyword>
<protein>
    <recommendedName>
        <fullName evidence="6">Ferritin-like diiron domain-containing protein</fullName>
    </recommendedName>
</protein>
<dbReference type="InterPro" id="IPR012347">
    <property type="entry name" value="Ferritin-like"/>
</dbReference>
<dbReference type="PROSITE" id="PS50905">
    <property type="entry name" value="FERRITIN_LIKE"/>
    <property type="match status" value="1"/>
</dbReference>
<evidence type="ECO:0000256" key="1">
    <source>
        <dbReference type="ARBA" id="ARBA00001965"/>
    </source>
</evidence>
<feature type="domain" description="Ferritin-like diiron" evidence="6">
    <location>
        <begin position="2"/>
        <end position="149"/>
    </location>
</feature>
<dbReference type="InterPro" id="IPR009078">
    <property type="entry name" value="Ferritin-like_SF"/>
</dbReference>
<evidence type="ECO:0000259" key="6">
    <source>
        <dbReference type="PROSITE" id="PS50905"/>
    </source>
</evidence>
<dbReference type="PANTHER" id="PTHR43865">
    <property type="entry name" value="RUBRERYTHRIN-RELATED"/>
    <property type="match status" value="1"/>
</dbReference>
<organism evidence="7 8">
    <name type="scientific">Candidatus Borkfalkia faecipullorum</name>
    <dbReference type="NCBI Taxonomy" id="2838510"/>
    <lineage>
        <taxon>Bacteria</taxon>
        <taxon>Bacillati</taxon>
        <taxon>Bacillota</taxon>
        <taxon>Clostridia</taxon>
        <taxon>Christensenellales</taxon>
        <taxon>Christensenellaceae</taxon>
        <taxon>Candidatus Borkfalkia</taxon>
    </lineage>
</organism>
<dbReference type="SUPFAM" id="SSF57802">
    <property type="entry name" value="Rubredoxin-like"/>
    <property type="match status" value="1"/>
</dbReference>
<proteinExistence type="predicted"/>
<dbReference type="Pfam" id="PF02915">
    <property type="entry name" value="Rubrerythrin"/>
    <property type="match status" value="1"/>
</dbReference>
<evidence type="ECO:0000313" key="8">
    <source>
        <dbReference type="Proteomes" id="UP000824204"/>
    </source>
</evidence>
<dbReference type="GO" id="GO:0046872">
    <property type="term" value="F:metal ion binding"/>
    <property type="evidence" value="ECO:0007669"/>
    <property type="project" value="UniProtKB-KW"/>
</dbReference>
<keyword evidence="2" id="KW-0813">Transport</keyword>
<dbReference type="Proteomes" id="UP000824204">
    <property type="component" value="Unassembled WGS sequence"/>
</dbReference>
<dbReference type="CDD" id="cd01041">
    <property type="entry name" value="Rubrerythrin"/>
    <property type="match status" value="1"/>
</dbReference>